<dbReference type="SUPFAM" id="SSF54211">
    <property type="entry name" value="Ribosomal protein S5 domain 2-like"/>
    <property type="match status" value="2"/>
</dbReference>
<protein>
    <recommendedName>
        <fullName evidence="9">Polyribonucleotide nucleotidyltransferase</fullName>
        <ecNumber evidence="9">2.7.7.8</ecNumber>
    </recommendedName>
    <alternativeName>
        <fullName evidence="9">Polynucleotide phosphorylase</fullName>
        <shortName evidence="9">PNPase</shortName>
    </alternativeName>
</protein>
<keyword evidence="4 9" id="KW-0808">Transferase</keyword>
<dbReference type="InterPro" id="IPR020568">
    <property type="entry name" value="Ribosomal_Su5_D2-typ_SF"/>
</dbReference>
<feature type="domain" description="S1 motif" evidence="11">
    <location>
        <begin position="630"/>
        <end position="698"/>
    </location>
</feature>
<dbReference type="SUPFAM" id="SSF54791">
    <property type="entry name" value="Eukaryotic type KH-domain (KH-domain type I)"/>
    <property type="match status" value="1"/>
</dbReference>
<comment type="cofactor">
    <cofactor evidence="9">
        <name>Mg(2+)</name>
        <dbReference type="ChEBI" id="CHEBI:18420"/>
    </cofactor>
</comment>
<dbReference type="SMART" id="SM00322">
    <property type="entry name" value="KH"/>
    <property type="match status" value="1"/>
</dbReference>
<dbReference type="SUPFAM" id="SSF55666">
    <property type="entry name" value="Ribonuclease PH domain 2-like"/>
    <property type="match status" value="2"/>
</dbReference>
<dbReference type="GO" id="GO:0006396">
    <property type="term" value="P:RNA processing"/>
    <property type="evidence" value="ECO:0007669"/>
    <property type="project" value="InterPro"/>
</dbReference>
<dbReference type="AlphaFoldDB" id="A0A2R4VZM1"/>
<feature type="compositionally biased region" description="Basic residues" evidence="10">
    <location>
        <begin position="710"/>
        <end position="721"/>
    </location>
</feature>
<comment type="subcellular location">
    <subcellularLocation>
        <location evidence="1 9">Cytoplasm</location>
    </subcellularLocation>
</comment>
<dbReference type="Pfam" id="PF03726">
    <property type="entry name" value="PNPase"/>
    <property type="match status" value="1"/>
</dbReference>
<dbReference type="FunFam" id="3.30.1370.10:FF:000001">
    <property type="entry name" value="Polyribonucleotide nucleotidyltransferase"/>
    <property type="match status" value="1"/>
</dbReference>
<evidence type="ECO:0000256" key="10">
    <source>
        <dbReference type="SAM" id="MobiDB-lite"/>
    </source>
</evidence>
<evidence type="ECO:0000256" key="6">
    <source>
        <dbReference type="ARBA" id="ARBA00022723"/>
    </source>
</evidence>
<comment type="function">
    <text evidence="9">Involved in mRNA degradation. Catalyzes the phosphorolysis of single-stranded polyribonucleotides processively in the 3'- to 5'-direction.</text>
</comment>
<evidence type="ECO:0000256" key="4">
    <source>
        <dbReference type="ARBA" id="ARBA00022679"/>
    </source>
</evidence>
<keyword evidence="7 9" id="KW-0460">Magnesium</keyword>
<dbReference type="NCBIfam" id="TIGR03591">
    <property type="entry name" value="polynuc_phos"/>
    <property type="match status" value="1"/>
</dbReference>
<dbReference type="Gene3D" id="3.30.230.70">
    <property type="entry name" value="GHMP Kinase, N-terminal domain"/>
    <property type="match status" value="2"/>
</dbReference>
<dbReference type="InterPro" id="IPR004088">
    <property type="entry name" value="KH_dom_type_1"/>
</dbReference>
<dbReference type="GO" id="GO:0003723">
    <property type="term" value="F:RNA binding"/>
    <property type="evidence" value="ECO:0007669"/>
    <property type="project" value="UniProtKB-UniRule"/>
</dbReference>
<dbReference type="PIRSF" id="PIRSF005499">
    <property type="entry name" value="PNPase"/>
    <property type="match status" value="1"/>
</dbReference>
<dbReference type="InterPro" id="IPR027408">
    <property type="entry name" value="PNPase/RNase_PH_dom_sf"/>
</dbReference>
<dbReference type="EMBL" id="CP020921">
    <property type="protein sequence ID" value="AWB09926.1"/>
    <property type="molecule type" value="Genomic_DNA"/>
</dbReference>
<dbReference type="Pfam" id="PF01138">
    <property type="entry name" value="RNase_PH"/>
    <property type="match status" value="2"/>
</dbReference>
<feature type="binding site" evidence="9">
    <location>
        <position position="494"/>
    </location>
    <ligand>
        <name>Mg(2+)</name>
        <dbReference type="ChEBI" id="CHEBI:18420"/>
    </ligand>
</feature>
<keyword evidence="3 9" id="KW-0963">Cytoplasm</keyword>
<feature type="binding site" evidence="9">
    <location>
        <position position="500"/>
    </location>
    <ligand>
        <name>Mg(2+)</name>
        <dbReference type="ChEBI" id="CHEBI:18420"/>
    </ligand>
</feature>
<dbReference type="PANTHER" id="PTHR11252:SF0">
    <property type="entry name" value="POLYRIBONUCLEOTIDE NUCLEOTIDYLTRANSFERASE 1, MITOCHONDRIAL"/>
    <property type="match status" value="1"/>
</dbReference>
<dbReference type="GO" id="GO:0005829">
    <property type="term" value="C:cytosol"/>
    <property type="evidence" value="ECO:0007669"/>
    <property type="project" value="TreeGrafter"/>
</dbReference>
<dbReference type="InterPro" id="IPR036345">
    <property type="entry name" value="ExoRNase_PH_dom2_sf"/>
</dbReference>
<reference evidence="12 13" key="1">
    <citation type="submission" date="2017-04" db="EMBL/GenBank/DDBJ databases">
        <title>Genomic insights into metabolism of Thermodesulfobium acidiphilum.</title>
        <authorList>
            <person name="Toshchakov S.V."/>
            <person name="Frolov E.N."/>
            <person name="Kublanov I.V."/>
            <person name="Samarov N.I."/>
            <person name="Novikov A."/>
            <person name="Lebedinsky A.V."/>
            <person name="Bonch-Osmolovskaya E.A."/>
            <person name="Chernyh N.A."/>
        </authorList>
    </citation>
    <scope>NUCLEOTIDE SEQUENCE [LARGE SCALE GENOMIC DNA]</scope>
    <source>
        <strain evidence="12 13">3127-1</strain>
    </source>
</reference>
<proteinExistence type="inferred from homology"/>
<keyword evidence="6 9" id="KW-0479">Metal-binding</keyword>
<dbReference type="FunFam" id="2.40.50.140:FF:000023">
    <property type="entry name" value="Polyribonucleotide nucleotidyltransferase"/>
    <property type="match status" value="1"/>
</dbReference>
<dbReference type="Pfam" id="PF00575">
    <property type="entry name" value="S1"/>
    <property type="match status" value="1"/>
</dbReference>
<evidence type="ECO:0000256" key="9">
    <source>
        <dbReference type="HAMAP-Rule" id="MF_01595"/>
    </source>
</evidence>
<dbReference type="Gene3D" id="3.30.1370.10">
    <property type="entry name" value="K Homology domain, type 1"/>
    <property type="match status" value="1"/>
</dbReference>
<dbReference type="CDD" id="cd02393">
    <property type="entry name" value="KH-I_PNPase"/>
    <property type="match status" value="1"/>
</dbReference>
<dbReference type="SMART" id="SM00316">
    <property type="entry name" value="S1"/>
    <property type="match status" value="1"/>
</dbReference>
<evidence type="ECO:0000256" key="3">
    <source>
        <dbReference type="ARBA" id="ARBA00022490"/>
    </source>
</evidence>
<dbReference type="KEGG" id="taci:TDSAC_0552"/>
<dbReference type="PROSITE" id="PS50126">
    <property type="entry name" value="S1"/>
    <property type="match status" value="1"/>
</dbReference>
<dbReference type="RefSeq" id="WP_108308760.1">
    <property type="nucleotide sequence ID" value="NZ_CP020921.1"/>
</dbReference>
<evidence type="ECO:0000256" key="8">
    <source>
        <dbReference type="ARBA" id="ARBA00022884"/>
    </source>
</evidence>
<keyword evidence="5 9" id="KW-0548">Nucleotidyltransferase</keyword>
<evidence type="ECO:0000256" key="5">
    <source>
        <dbReference type="ARBA" id="ARBA00022695"/>
    </source>
</evidence>
<sequence length="721" mass="79122">MNGVHSITKEIAEGIVINIETGLLAKQANGSVTVRSGDTIVFSAATMSKEARSDIDFMPLVVDFDEKMYAAGKFPGGFFKREGRPSERAILYSRIIDRSIRPLFQKGLRNDVCISSFPLSIDNDFPADVLSIIASSAALCISDIPFNGPVGAVRVGEIDKKFILNPTIDQIEKSDIDIVVVGKENNILMIEGSFNEIPEDKIIEVINYALPAITKICDLQKELISLINPTKSSVYLQEPTEDIINALDSILTSSITDRFPLKTKQDFENLEKELKDEILSTLSERFGTEFVENNLLLINQAFQNRLKKIIRNYVIKNKKRVDGRNLDEIRPISIQVGLLPRAHGSALFTRGQTQALSIATLGTQEDSQIIDTLYQSSNEIRKRYMHHYNFPGFSVGEARPSRGPGRREIGHGALAEKALLPVLPKESDFPYTIRVVSEILESNGSSSMASTCGSSLSLMDAGVPISKHVGGIAMGLIYENDEIVVLSDITGLEDALGDMDFKVTGTIDGVSALQLDVKVPGIPIDALSIALKKANEGRKVIIEKMNQAISHPREVLSNYAPRIEMIQINPDKISDVIGQGGKIIKKIIEETGSKISIEQDGKIYIASTSREGLNRTIEIINNITKPIVPGQIYIGKVTKIFNFGALVEIAPGKEGLVHISELSKTRVKNVEDVLKLGDEVTVKVLDLESNGKINLSIKALSENSSDSKSNKHSGKQKRTNR</sequence>
<dbReference type="Pfam" id="PF00013">
    <property type="entry name" value="KH_1"/>
    <property type="match status" value="1"/>
</dbReference>
<dbReference type="Proteomes" id="UP000244792">
    <property type="component" value="Chromosome"/>
</dbReference>
<dbReference type="Gene3D" id="2.40.50.140">
    <property type="entry name" value="Nucleic acid-binding proteins"/>
    <property type="match status" value="1"/>
</dbReference>
<comment type="catalytic activity">
    <reaction evidence="9">
        <text>RNA(n+1) + phosphate = RNA(n) + a ribonucleoside 5'-diphosphate</text>
        <dbReference type="Rhea" id="RHEA:22096"/>
        <dbReference type="Rhea" id="RHEA-COMP:14527"/>
        <dbReference type="Rhea" id="RHEA-COMP:17342"/>
        <dbReference type="ChEBI" id="CHEBI:43474"/>
        <dbReference type="ChEBI" id="CHEBI:57930"/>
        <dbReference type="ChEBI" id="CHEBI:140395"/>
        <dbReference type="EC" id="2.7.7.8"/>
    </reaction>
</comment>
<accession>A0A2R4VZM1</accession>
<comment type="similarity">
    <text evidence="2 9">Belongs to the polyribonucleotide nucleotidyltransferase family.</text>
</comment>
<dbReference type="InterPro" id="IPR015848">
    <property type="entry name" value="PNPase_PH_RNA-bd_bac/org-type"/>
</dbReference>
<dbReference type="GO" id="GO:0000287">
    <property type="term" value="F:magnesium ion binding"/>
    <property type="evidence" value="ECO:0007669"/>
    <property type="project" value="UniProtKB-UniRule"/>
</dbReference>
<organism evidence="12 13">
    <name type="scientific">Thermodesulfobium acidiphilum</name>
    <dbReference type="NCBI Taxonomy" id="1794699"/>
    <lineage>
        <taxon>Bacteria</taxon>
        <taxon>Pseudomonadati</taxon>
        <taxon>Thermodesulfobiota</taxon>
        <taxon>Thermodesulfobiia</taxon>
        <taxon>Thermodesulfobiales</taxon>
        <taxon>Thermodesulfobiaceae</taxon>
        <taxon>Thermodesulfobium</taxon>
    </lineage>
</organism>
<evidence type="ECO:0000256" key="2">
    <source>
        <dbReference type="ARBA" id="ARBA00007404"/>
    </source>
</evidence>
<dbReference type="InterPro" id="IPR015847">
    <property type="entry name" value="ExoRNase_PH_dom2"/>
</dbReference>
<dbReference type="OrthoDB" id="9804305at2"/>
<dbReference type="PROSITE" id="PS50084">
    <property type="entry name" value="KH_TYPE_1"/>
    <property type="match status" value="1"/>
</dbReference>
<evidence type="ECO:0000313" key="12">
    <source>
        <dbReference type="EMBL" id="AWB09926.1"/>
    </source>
</evidence>
<dbReference type="CDD" id="cd11363">
    <property type="entry name" value="RNase_PH_PNPase_1"/>
    <property type="match status" value="1"/>
</dbReference>
<evidence type="ECO:0000313" key="13">
    <source>
        <dbReference type="Proteomes" id="UP000244792"/>
    </source>
</evidence>
<evidence type="ECO:0000256" key="7">
    <source>
        <dbReference type="ARBA" id="ARBA00022842"/>
    </source>
</evidence>
<dbReference type="GO" id="GO:0004654">
    <property type="term" value="F:polyribonucleotide nucleotidyltransferase activity"/>
    <property type="evidence" value="ECO:0007669"/>
    <property type="project" value="UniProtKB-UniRule"/>
</dbReference>
<dbReference type="FunFam" id="3.30.230.70:FF:000002">
    <property type="entry name" value="Polyribonucleotide nucleotidyltransferase"/>
    <property type="match status" value="1"/>
</dbReference>
<gene>
    <name evidence="9" type="primary">pnp</name>
    <name evidence="12" type="ORF">TDSAC_0552</name>
</gene>
<evidence type="ECO:0000256" key="1">
    <source>
        <dbReference type="ARBA" id="ARBA00004496"/>
    </source>
</evidence>
<name>A0A2R4VZM1_THEAF</name>
<keyword evidence="13" id="KW-1185">Reference proteome</keyword>
<keyword evidence="8 9" id="KW-0694">RNA-binding</keyword>
<dbReference type="EC" id="2.7.7.8" evidence="9"/>
<dbReference type="HAMAP" id="MF_01595">
    <property type="entry name" value="PNPase"/>
    <property type="match status" value="1"/>
</dbReference>
<dbReference type="CDD" id="cd04472">
    <property type="entry name" value="S1_PNPase"/>
    <property type="match status" value="1"/>
</dbReference>
<dbReference type="PANTHER" id="PTHR11252">
    <property type="entry name" value="POLYRIBONUCLEOTIDE NUCLEOTIDYLTRANSFERASE"/>
    <property type="match status" value="1"/>
</dbReference>
<dbReference type="GO" id="GO:0006402">
    <property type="term" value="P:mRNA catabolic process"/>
    <property type="evidence" value="ECO:0007669"/>
    <property type="project" value="UniProtKB-UniRule"/>
</dbReference>
<dbReference type="FunFam" id="3.30.230.70:FF:000001">
    <property type="entry name" value="Polyribonucleotide nucleotidyltransferase"/>
    <property type="match status" value="1"/>
</dbReference>
<feature type="region of interest" description="Disordered" evidence="10">
    <location>
        <begin position="702"/>
        <end position="721"/>
    </location>
</feature>
<dbReference type="SUPFAM" id="SSF50249">
    <property type="entry name" value="Nucleic acid-binding proteins"/>
    <property type="match status" value="1"/>
</dbReference>
<dbReference type="CDD" id="cd11364">
    <property type="entry name" value="RNase_PH_PNPase_2"/>
    <property type="match status" value="1"/>
</dbReference>
<evidence type="ECO:0000259" key="11">
    <source>
        <dbReference type="PROSITE" id="PS50126"/>
    </source>
</evidence>
<dbReference type="InterPro" id="IPR001247">
    <property type="entry name" value="ExoRNase_PH_dom1"/>
</dbReference>
<dbReference type="GO" id="GO:0000175">
    <property type="term" value="F:3'-5'-RNA exonuclease activity"/>
    <property type="evidence" value="ECO:0007669"/>
    <property type="project" value="TreeGrafter"/>
</dbReference>
<dbReference type="Pfam" id="PF03725">
    <property type="entry name" value="RNase_PH_C"/>
    <property type="match status" value="1"/>
</dbReference>
<dbReference type="InterPro" id="IPR004087">
    <property type="entry name" value="KH_dom"/>
</dbReference>
<dbReference type="NCBIfam" id="NF008805">
    <property type="entry name" value="PRK11824.1"/>
    <property type="match status" value="1"/>
</dbReference>
<dbReference type="InterPro" id="IPR012340">
    <property type="entry name" value="NA-bd_OB-fold"/>
</dbReference>
<dbReference type="InterPro" id="IPR036612">
    <property type="entry name" value="KH_dom_type_1_sf"/>
</dbReference>
<dbReference type="InterPro" id="IPR003029">
    <property type="entry name" value="S1_domain"/>
</dbReference>
<dbReference type="InterPro" id="IPR012162">
    <property type="entry name" value="PNPase"/>
</dbReference>